<sequence>MTNENTEGKDNLQLDLIEHTNNTNEVKADEVRNIMHSEVVTLTKKVPEGSKVKTSGQIPLNKKHQNSKVKNYKNKNININNLQVSSGSLLEYRIKRLLFAMGYYSKVGILIKTTQDDLADTITDLDVFGTYIHKDFTSRTIWADCKSGQARPLERISWIKGVMNTINVDSVIFVKGGVRNSTKQYARKSGIQVLDLQSIEKLESDYAIKPNDWRGSWNPNTQGNKLILFQKLNAPSNEPFRKIADFIGCDYWTYDNYTRIKKTLTAIRQLAQVTDISFTKEQTTNLKWAIYELVSLFVHALLNICKELYYFPDEEKKSTVYDGLISSEISAKKREEIIEAVFKTAYSIVQKQIPDFKPPEQNPKFNLNPPSYFEAFYDLVLRITNNPLGYYDILRFFDFVLMEYDLQEKKIIDSELLKIFNNCDDIITGTKTILHFLCQITGINRGYFQIISQ</sequence>
<dbReference type="RefSeq" id="WP_020815502.1">
    <property type="nucleotide sequence ID" value="NZ_ATAY01000031.1"/>
</dbReference>
<dbReference type="Proteomes" id="UP000016860">
    <property type="component" value="Unassembled WGS sequence"/>
</dbReference>
<dbReference type="AlphaFoldDB" id="U4R1J3"/>
<organism evidence="1 2">
    <name type="scientific">Ruminiclostridium papyrosolvens C7</name>
    <dbReference type="NCBI Taxonomy" id="1330534"/>
    <lineage>
        <taxon>Bacteria</taxon>
        <taxon>Bacillati</taxon>
        <taxon>Bacillota</taxon>
        <taxon>Clostridia</taxon>
        <taxon>Eubacteriales</taxon>
        <taxon>Oscillospiraceae</taxon>
        <taxon>Ruminiclostridium</taxon>
    </lineage>
</organism>
<dbReference type="OrthoDB" id="2080747at2"/>
<accession>U4R1J3</accession>
<dbReference type="PATRIC" id="fig|1330534.3.peg.1966"/>
<gene>
    <name evidence="1" type="ORF">L323_09845</name>
</gene>
<dbReference type="EMBL" id="ATAY01000031">
    <property type="protein sequence ID" value="EPR12046.1"/>
    <property type="molecule type" value="Genomic_DNA"/>
</dbReference>
<name>U4R1J3_9FIRM</name>
<reference evidence="1 2" key="1">
    <citation type="journal article" date="2013" name="Genome Announc.">
        <title>Draft Genome Sequence of the Cellulolytic Bacterium Clostridium papyrosolvens C7 (ATCC 700395).</title>
        <authorList>
            <person name="Zepeda V."/>
            <person name="Dassa B."/>
            <person name="Borovok I."/>
            <person name="Lamed R."/>
            <person name="Bayer E.A."/>
            <person name="Cate J.H."/>
        </authorList>
    </citation>
    <scope>NUCLEOTIDE SEQUENCE [LARGE SCALE GENOMIC DNA]</scope>
    <source>
        <strain evidence="1 2">C7</strain>
    </source>
</reference>
<protein>
    <submittedName>
        <fullName evidence="1">Uncharacterized protein</fullName>
    </submittedName>
</protein>
<proteinExistence type="predicted"/>
<comment type="caution">
    <text evidence="1">The sequence shown here is derived from an EMBL/GenBank/DDBJ whole genome shotgun (WGS) entry which is preliminary data.</text>
</comment>
<evidence type="ECO:0000313" key="1">
    <source>
        <dbReference type="EMBL" id="EPR12046.1"/>
    </source>
</evidence>
<evidence type="ECO:0000313" key="2">
    <source>
        <dbReference type="Proteomes" id="UP000016860"/>
    </source>
</evidence>
<dbReference type="STRING" id="1330534.L323_09845"/>